<accession>A0ABW6P5P5</accession>
<dbReference type="RefSeq" id="WP_387395922.1">
    <property type="nucleotide sequence ID" value="NZ_JBIAMT010000003.1"/>
</dbReference>
<evidence type="ECO:0000313" key="1">
    <source>
        <dbReference type="EMBL" id="MFF0498474.1"/>
    </source>
</evidence>
<dbReference type="InterPro" id="IPR018775">
    <property type="entry name" value="RlaP"/>
</dbReference>
<organism evidence="1 2">
    <name type="scientific">Nocardia aobensis</name>
    <dbReference type="NCBI Taxonomy" id="257277"/>
    <lineage>
        <taxon>Bacteria</taxon>
        <taxon>Bacillati</taxon>
        <taxon>Actinomycetota</taxon>
        <taxon>Actinomycetes</taxon>
        <taxon>Mycobacteriales</taxon>
        <taxon>Nocardiaceae</taxon>
        <taxon>Nocardia</taxon>
    </lineage>
</organism>
<dbReference type="EMBL" id="JBIAMT010000003">
    <property type="protein sequence ID" value="MFF0498474.1"/>
    <property type="molecule type" value="Genomic_DNA"/>
</dbReference>
<proteinExistence type="predicted"/>
<dbReference type="Pfam" id="PF10127">
    <property type="entry name" value="RlaP"/>
    <property type="match status" value="1"/>
</dbReference>
<gene>
    <name evidence="1" type="ORF">ACFYU5_18860</name>
</gene>
<dbReference type="Proteomes" id="UP001601442">
    <property type="component" value="Unassembled WGS sequence"/>
</dbReference>
<dbReference type="PANTHER" id="PTHR34817">
    <property type="entry name" value="NUCLEOTIDYLTRANSFERASE"/>
    <property type="match status" value="1"/>
</dbReference>
<keyword evidence="2" id="KW-1185">Reference proteome</keyword>
<reference evidence="1 2" key="1">
    <citation type="submission" date="2024-10" db="EMBL/GenBank/DDBJ databases">
        <title>The Natural Products Discovery Center: Release of the First 8490 Sequenced Strains for Exploring Actinobacteria Biosynthetic Diversity.</title>
        <authorList>
            <person name="Kalkreuter E."/>
            <person name="Kautsar S.A."/>
            <person name="Yang D."/>
            <person name="Bader C.D."/>
            <person name="Teijaro C.N."/>
            <person name="Fluegel L."/>
            <person name="Davis C.M."/>
            <person name="Simpson J.R."/>
            <person name="Lauterbach L."/>
            <person name="Steele A.D."/>
            <person name="Gui C."/>
            <person name="Meng S."/>
            <person name="Li G."/>
            <person name="Viehrig K."/>
            <person name="Ye F."/>
            <person name="Su P."/>
            <person name="Kiefer A.F."/>
            <person name="Nichols A."/>
            <person name="Cepeda A.J."/>
            <person name="Yan W."/>
            <person name="Fan B."/>
            <person name="Jiang Y."/>
            <person name="Adhikari A."/>
            <person name="Zheng C.-J."/>
            <person name="Schuster L."/>
            <person name="Cowan T.M."/>
            <person name="Smanski M.J."/>
            <person name="Chevrette M.G."/>
            <person name="De Carvalho L.P.S."/>
            <person name="Shen B."/>
        </authorList>
    </citation>
    <scope>NUCLEOTIDE SEQUENCE [LARGE SCALE GENOMIC DNA]</scope>
    <source>
        <strain evidence="1 2">NPDC004119</strain>
    </source>
</reference>
<name>A0ABW6P5P5_9NOCA</name>
<dbReference type="PANTHER" id="PTHR34817:SF1">
    <property type="entry name" value="NUCLEOTIDYLTRANSFERASE"/>
    <property type="match status" value="1"/>
</dbReference>
<comment type="caution">
    <text evidence="1">The sequence shown here is derived from an EMBL/GenBank/DDBJ whole genome shotgun (WGS) entry which is preliminary data.</text>
</comment>
<protein>
    <submittedName>
        <fullName evidence="1">DNA polymerase beta superfamily protein</fullName>
    </submittedName>
</protein>
<evidence type="ECO:0000313" key="2">
    <source>
        <dbReference type="Proteomes" id="UP001601442"/>
    </source>
</evidence>
<sequence length="260" mass="29570">MNKHSTEEFRKLALEGEILRAQVGSGLHGVTTGDDDRDEMGITIEPPAYVIGNAPFEQYIFRTQPEGVRSGKGDLDLTIYSLRKWARLAAQGNPTVLLLLYVPVEEIVNRTVDGLDLQERADMFLSRQVARRFAGYLVSQRDQLLGLKSKKHTNRPELVDVYGFDTKFAYHMVRLGLQGVELLTTGKITLPIAEPERTWLRELRNGEHSKDDALARAGDLLDELNRLAVTADLPEYPDQGRINWWLTYVYTENWTDRALI</sequence>